<gene>
    <name evidence="2" type="ORF">GDO86_007878</name>
</gene>
<feature type="transmembrane region" description="Helical" evidence="1">
    <location>
        <begin position="12"/>
        <end position="31"/>
    </location>
</feature>
<feature type="transmembrane region" description="Helical" evidence="1">
    <location>
        <begin position="37"/>
        <end position="60"/>
    </location>
</feature>
<evidence type="ECO:0008006" key="4">
    <source>
        <dbReference type="Google" id="ProtNLM"/>
    </source>
</evidence>
<evidence type="ECO:0000256" key="1">
    <source>
        <dbReference type="SAM" id="Phobius"/>
    </source>
</evidence>
<proteinExistence type="predicted"/>
<dbReference type="InterPro" id="IPR027837">
    <property type="entry name" value="Kinocilin"/>
</dbReference>
<organism evidence="2 3">
    <name type="scientific">Hymenochirus boettgeri</name>
    <name type="common">Congo dwarf clawed frog</name>
    <dbReference type="NCBI Taxonomy" id="247094"/>
    <lineage>
        <taxon>Eukaryota</taxon>
        <taxon>Metazoa</taxon>
        <taxon>Chordata</taxon>
        <taxon>Craniata</taxon>
        <taxon>Vertebrata</taxon>
        <taxon>Euteleostomi</taxon>
        <taxon>Amphibia</taxon>
        <taxon>Batrachia</taxon>
        <taxon>Anura</taxon>
        <taxon>Pipoidea</taxon>
        <taxon>Pipidae</taxon>
        <taxon>Pipinae</taxon>
        <taxon>Hymenochirus</taxon>
    </lineage>
</organism>
<dbReference type="OrthoDB" id="8900302at2759"/>
<evidence type="ECO:0000313" key="2">
    <source>
        <dbReference type="EMBL" id="KAG8436961.1"/>
    </source>
</evidence>
<keyword evidence="1" id="KW-1133">Transmembrane helix</keyword>
<reference evidence="2" key="1">
    <citation type="thesis" date="2020" institute="ProQuest LLC" country="789 East Eisenhower Parkway, Ann Arbor, MI, USA">
        <title>Comparative Genomics and Chromosome Evolution.</title>
        <authorList>
            <person name="Mudd A.B."/>
        </authorList>
    </citation>
    <scope>NUCLEOTIDE SEQUENCE</scope>
    <source>
        <strain evidence="2">Female2</strain>
        <tissue evidence="2">Blood</tissue>
    </source>
</reference>
<feature type="non-terminal residue" evidence="2">
    <location>
        <position position="1"/>
    </location>
</feature>
<name>A0A8T2J2R4_9PIPI</name>
<dbReference type="AlphaFoldDB" id="A0A8T2J2R4"/>
<dbReference type="PANTHER" id="PTHR38497">
    <property type="entry name" value="KINOCILIN"/>
    <property type="match status" value="1"/>
</dbReference>
<keyword evidence="1" id="KW-0472">Membrane</keyword>
<evidence type="ECO:0000313" key="3">
    <source>
        <dbReference type="Proteomes" id="UP000812440"/>
    </source>
</evidence>
<protein>
    <recommendedName>
        <fullName evidence="4">Kinocilin</fullName>
    </recommendedName>
</protein>
<accession>A0A8T2J2R4</accession>
<dbReference type="Proteomes" id="UP000812440">
    <property type="component" value="Chromosome 4"/>
</dbReference>
<keyword evidence="3" id="KW-1185">Reference proteome</keyword>
<dbReference type="EMBL" id="JAACNH010000007">
    <property type="protein sequence ID" value="KAG8436961.1"/>
    <property type="molecule type" value="Genomic_DNA"/>
</dbReference>
<sequence length="85" mass="8604">MEITVTPNEYHGLRVASALLGIVAGSIIVGVSESCGAAAVGGIFLGAAGFSLLISVSPFIKAWLNFSQIPSCLAEGRQRGGGKRG</sequence>
<dbReference type="PANTHER" id="PTHR38497:SF1">
    <property type="entry name" value="KINOCILIN"/>
    <property type="match status" value="1"/>
</dbReference>
<comment type="caution">
    <text evidence="2">The sequence shown here is derived from an EMBL/GenBank/DDBJ whole genome shotgun (WGS) entry which is preliminary data.</text>
</comment>
<keyword evidence="1" id="KW-0812">Transmembrane</keyword>
<dbReference type="Pfam" id="PF15033">
    <property type="entry name" value="Kinocilin"/>
    <property type="match status" value="1"/>
</dbReference>